<dbReference type="GO" id="GO:0009307">
    <property type="term" value="P:DNA restriction-modification system"/>
    <property type="evidence" value="ECO:0007669"/>
    <property type="project" value="UniProtKB-KW"/>
</dbReference>
<dbReference type="PROSITE" id="PS00094">
    <property type="entry name" value="C5_MTASE_1"/>
    <property type="match status" value="1"/>
</dbReference>
<evidence type="ECO:0000256" key="1">
    <source>
        <dbReference type="ARBA" id="ARBA00022603"/>
    </source>
</evidence>
<dbReference type="REBASE" id="133222">
    <property type="entry name" value="M.CvaPbORF1632P"/>
</dbReference>
<name>A0A0K8MET6_9PROT</name>
<dbReference type="PROSITE" id="PS51679">
    <property type="entry name" value="SAM_MT_C5"/>
    <property type="match status" value="1"/>
</dbReference>
<dbReference type="InterPro" id="IPR029063">
    <property type="entry name" value="SAM-dependent_MTases_sf"/>
</dbReference>
<dbReference type="PANTHER" id="PTHR46098:SF1">
    <property type="entry name" value="TRNA (CYTOSINE(38)-C(5))-METHYLTRANSFERASE"/>
    <property type="match status" value="1"/>
</dbReference>
<dbReference type="SUPFAM" id="SSF53335">
    <property type="entry name" value="S-adenosyl-L-methionine-dependent methyltransferases"/>
    <property type="match status" value="1"/>
</dbReference>
<dbReference type="GO" id="GO:0003886">
    <property type="term" value="F:DNA (cytosine-5-)-methyltransferase activity"/>
    <property type="evidence" value="ECO:0007669"/>
    <property type="project" value="UniProtKB-EC"/>
</dbReference>
<dbReference type="InterPro" id="IPR001525">
    <property type="entry name" value="C5_MeTfrase"/>
</dbReference>
<keyword evidence="3 6" id="KW-0949">S-adenosyl-L-methionine</keyword>
<dbReference type="InterPro" id="IPR018117">
    <property type="entry name" value="C5_DNA_meth_AS"/>
</dbReference>
<accession>A0A0K8MET6</accession>
<dbReference type="InterPro" id="IPR031303">
    <property type="entry name" value="C5_meth_CS"/>
</dbReference>
<evidence type="ECO:0000313" key="10">
    <source>
        <dbReference type="Proteomes" id="UP000036771"/>
    </source>
</evidence>
<keyword evidence="2 6" id="KW-0808">Transferase</keyword>
<comment type="catalytic activity">
    <reaction evidence="5 8">
        <text>a 2'-deoxycytidine in DNA + S-adenosyl-L-methionine = a 5-methyl-2'-deoxycytidine in DNA + S-adenosyl-L-homocysteine + H(+)</text>
        <dbReference type="Rhea" id="RHEA:13681"/>
        <dbReference type="Rhea" id="RHEA-COMP:11369"/>
        <dbReference type="Rhea" id="RHEA-COMP:11370"/>
        <dbReference type="ChEBI" id="CHEBI:15378"/>
        <dbReference type="ChEBI" id="CHEBI:57856"/>
        <dbReference type="ChEBI" id="CHEBI:59789"/>
        <dbReference type="ChEBI" id="CHEBI:85452"/>
        <dbReference type="ChEBI" id="CHEBI:85454"/>
        <dbReference type="EC" id="2.1.1.37"/>
    </reaction>
</comment>
<dbReference type="NCBIfam" id="TIGR00675">
    <property type="entry name" value="dcm"/>
    <property type="match status" value="1"/>
</dbReference>
<dbReference type="Gene3D" id="3.90.120.10">
    <property type="entry name" value="DNA Methylase, subunit A, domain 2"/>
    <property type="match status" value="1"/>
</dbReference>
<evidence type="ECO:0000256" key="5">
    <source>
        <dbReference type="ARBA" id="ARBA00047422"/>
    </source>
</evidence>
<organism evidence="9 10">
    <name type="scientific">Caedimonas varicaedens</name>
    <dbReference type="NCBI Taxonomy" id="1629334"/>
    <lineage>
        <taxon>Bacteria</taxon>
        <taxon>Pseudomonadati</taxon>
        <taxon>Pseudomonadota</taxon>
        <taxon>Alphaproteobacteria</taxon>
        <taxon>Holosporales</taxon>
        <taxon>Caedimonadaceae</taxon>
        <taxon>Caedimonas</taxon>
    </lineage>
</organism>
<dbReference type="STRING" id="1629334.Cva_01632"/>
<dbReference type="CDD" id="cd00315">
    <property type="entry name" value="Cyt_C5_DNA_methylase"/>
    <property type="match status" value="1"/>
</dbReference>
<protein>
    <recommendedName>
        <fullName evidence="8">Cytosine-specific methyltransferase</fullName>
        <ecNumber evidence="8">2.1.1.37</ecNumber>
    </recommendedName>
</protein>
<dbReference type="Gene3D" id="3.40.50.150">
    <property type="entry name" value="Vaccinia Virus protein VP39"/>
    <property type="match status" value="1"/>
</dbReference>
<dbReference type="GO" id="GO:0032259">
    <property type="term" value="P:methylation"/>
    <property type="evidence" value="ECO:0007669"/>
    <property type="project" value="UniProtKB-KW"/>
</dbReference>
<keyword evidence="1 6" id="KW-0489">Methyltransferase</keyword>
<dbReference type="OrthoDB" id="9813719at2"/>
<dbReference type="PRINTS" id="PR00105">
    <property type="entry name" value="C5METTRFRASE"/>
</dbReference>
<dbReference type="Pfam" id="PF00145">
    <property type="entry name" value="DNA_methylase"/>
    <property type="match status" value="1"/>
</dbReference>
<evidence type="ECO:0000256" key="7">
    <source>
        <dbReference type="RuleBase" id="RU000416"/>
    </source>
</evidence>
<comment type="similarity">
    <text evidence="6 7">Belongs to the class I-like SAM-binding methyltransferase superfamily. C5-methyltransferase family.</text>
</comment>
<reference evidence="9 10" key="1">
    <citation type="submission" date="2015-03" db="EMBL/GenBank/DDBJ databases">
        <title>Caedibacter varicaedens, whole genome shotgun sequence.</title>
        <authorList>
            <person name="Suzuki H."/>
            <person name="Dapper A.L."/>
            <person name="Gibson A.K."/>
            <person name="Jackson C."/>
            <person name="Lee H."/>
            <person name="Pejaver V.R."/>
            <person name="Doak T."/>
            <person name="Lynch M."/>
        </authorList>
    </citation>
    <scope>NUCLEOTIDE SEQUENCE [LARGE SCALE GENOMIC DNA]</scope>
</reference>
<evidence type="ECO:0000256" key="6">
    <source>
        <dbReference type="PROSITE-ProRule" id="PRU01016"/>
    </source>
</evidence>
<dbReference type="Proteomes" id="UP000036771">
    <property type="component" value="Unassembled WGS sequence"/>
</dbReference>
<sequence length="319" mass="35692">MTLTNLNTFIDLFCGIGGFRLALEAKGLNCVFSSEIDPKTQDAYEANFGERPQGDIRKIDAKDIPAHDVLCGGFPCQSFSVAGKREGLTSENGQLFYEIVRIAKHHQPKVMILENVRGIVSLNEGRAIEELEHQLHKIGYKVFRHILNASYYGIPQARVRVYLVAVRKDLPIISLMPIPTEEDIVLADVLEDEGNIPEWVYLNRDDLVFDRRDAVKGRVLQPVRVGYFGKVDANGKAHQHAKIYSPTGHACTVTADRRGGPAYEIQGRVRTLSITETKRVMGFRDDHVVAPLRTAAYQMLGNAVIPKMVGLVWEGIKRL</sequence>
<evidence type="ECO:0000256" key="4">
    <source>
        <dbReference type="ARBA" id="ARBA00022747"/>
    </source>
</evidence>
<comment type="caution">
    <text evidence="9">The sequence shown here is derived from an EMBL/GenBank/DDBJ whole genome shotgun (WGS) entry which is preliminary data.</text>
</comment>
<proteinExistence type="inferred from homology"/>
<evidence type="ECO:0000313" key="9">
    <source>
        <dbReference type="EMBL" id="GAO98962.1"/>
    </source>
</evidence>
<feature type="active site" evidence="6">
    <location>
        <position position="76"/>
    </location>
</feature>
<keyword evidence="10" id="KW-1185">Reference proteome</keyword>
<dbReference type="InterPro" id="IPR050750">
    <property type="entry name" value="C5-MTase"/>
</dbReference>
<dbReference type="PROSITE" id="PS00095">
    <property type="entry name" value="C5_MTASE_2"/>
    <property type="match status" value="1"/>
</dbReference>
<evidence type="ECO:0000256" key="2">
    <source>
        <dbReference type="ARBA" id="ARBA00022679"/>
    </source>
</evidence>
<dbReference type="EC" id="2.1.1.37" evidence="8"/>
<evidence type="ECO:0000256" key="8">
    <source>
        <dbReference type="RuleBase" id="RU000417"/>
    </source>
</evidence>
<dbReference type="EMBL" id="BBVC01000107">
    <property type="protein sequence ID" value="GAO98962.1"/>
    <property type="molecule type" value="Genomic_DNA"/>
</dbReference>
<dbReference type="PANTHER" id="PTHR46098">
    <property type="entry name" value="TRNA (CYTOSINE(38)-C(5))-METHYLTRANSFERASE"/>
    <property type="match status" value="1"/>
</dbReference>
<gene>
    <name evidence="9" type="primary">hhaIM_3</name>
    <name evidence="9" type="ORF">Cva_01632</name>
</gene>
<evidence type="ECO:0000256" key="3">
    <source>
        <dbReference type="ARBA" id="ARBA00022691"/>
    </source>
</evidence>
<keyword evidence="4" id="KW-0680">Restriction system</keyword>
<dbReference type="AlphaFoldDB" id="A0A0K8MET6"/>